<organism evidence="1 2">
    <name type="scientific">Naganishia vaughanmartiniae</name>
    <dbReference type="NCBI Taxonomy" id="1424756"/>
    <lineage>
        <taxon>Eukaryota</taxon>
        <taxon>Fungi</taxon>
        <taxon>Dikarya</taxon>
        <taxon>Basidiomycota</taxon>
        <taxon>Agaricomycotina</taxon>
        <taxon>Tremellomycetes</taxon>
        <taxon>Filobasidiales</taxon>
        <taxon>Filobasidiaceae</taxon>
        <taxon>Naganishia</taxon>
    </lineage>
</organism>
<name>A0ACC2WQG5_9TREE</name>
<dbReference type="EMBL" id="JASBWU010000020">
    <property type="protein sequence ID" value="KAJ9114024.1"/>
    <property type="molecule type" value="Genomic_DNA"/>
</dbReference>
<reference evidence="1" key="1">
    <citation type="submission" date="2023-04" db="EMBL/GenBank/DDBJ databases">
        <title>Draft Genome sequencing of Naganishia species isolated from polar environments using Oxford Nanopore Technology.</title>
        <authorList>
            <person name="Leo P."/>
            <person name="Venkateswaran K."/>
        </authorList>
    </citation>
    <scope>NUCLEOTIDE SEQUENCE</scope>
    <source>
        <strain evidence="1">MNA-CCFEE 5425</strain>
    </source>
</reference>
<dbReference type="Proteomes" id="UP001243375">
    <property type="component" value="Unassembled WGS sequence"/>
</dbReference>
<protein>
    <submittedName>
        <fullName evidence="1">Uncharacterized protein</fullName>
    </submittedName>
</protein>
<keyword evidence="2" id="KW-1185">Reference proteome</keyword>
<accession>A0ACC2WQG5</accession>
<gene>
    <name evidence="1" type="ORF">QFC22_005844</name>
</gene>
<evidence type="ECO:0000313" key="1">
    <source>
        <dbReference type="EMBL" id="KAJ9114024.1"/>
    </source>
</evidence>
<evidence type="ECO:0000313" key="2">
    <source>
        <dbReference type="Proteomes" id="UP001243375"/>
    </source>
</evidence>
<comment type="caution">
    <text evidence="1">The sequence shown here is derived from an EMBL/GenBank/DDBJ whole genome shotgun (WGS) entry which is preliminary data.</text>
</comment>
<proteinExistence type="predicted"/>
<sequence length="1090" mass="119110">MARALEAGPIPLASTSSNITYDSDPAPRKESQHTLPTAPSSDKQPNVKVSGGKRKKQEVGRRSGIVSVKSQVARMEQAETSDELAGNSETVSDAEREVKKSRRFMSPTEAILDSAQATVPAPGLQRHSQNRLHSTATPSGSGVNVRRQTTFTLRPPLESSSDPAQGTPSGNTRNRTAPSLSPDAISQVAPGAALISRYVNGRRHRASQSPGATSTTSHFHSFSAIVTTGGAGSGMDTTVEEDESGDSGEISGATGDISRQNQTTSMSISGLHDESSYEAMEREVQAGRISGAGTAATLSGVGPRFQTPRQALFHPPRPSASQQESETPNTARQAFFPIPESEMGSYAPGSAAEANRNKRRAARRSVDNQSYRPEGSTSAPQRERTTTDSADEDGGGVGLAAHLPERSTRGKRHEQGEGYLGTGLSFDPHTPGKSRSKKGERGRHESTEAEDRKHGNQSAADSPDKVVDASSGVRNPSRTRGAKFTAPARSRKSASVGLSPAKERRPAATDHNAEQTNSDQNIDGETNRETQTDIMAIPHHFLSVLREKAWLTPLKWLGILGGLVAVLWWLVSHAPPEVLSETGHKRASSGAGNTFRGWSRHVPRQTGRAEMDSEFDGGIYGSMGDLLDRLGQLEHTLALLSTETETFKDEEARTQQELAVAHKRMEQLDEDLRREKSKREQDRQNLDQLRTTIHAFRQEVETSSSSLSTSVEELNRKVDTLESGVREALSEQRMMRILERVLPSGVPVRRDLKTGEITIDPSFWTEMRKVVAAKTDLESLSQKVANIKKKQDKEGAGASQPPASIVPKIPTWQDFLDENEDALRAWAEKTFDRKLVEAEVIDRFSFISMLQDELYALQTTLRDEASSREASTIAKIGKELDDIRRASRTAQPISSPVFTAGDMDTDIKPVLQRLIDDSLLKYSKDMLAKPDYALASGGARTVEAQTSKTLVLVRPQTSWPSWFSPSRNAAHLEVTGRTPLVILHPATQPGMCWPFQGAQGHVGIALSRTIRVTDVTVEHVARELVSAKSLMSAPRDMELWATYEADRTEEVKEFLNRYPEYQGDSEPPFGEDRMVRIHGQAEEDQGVNKS</sequence>